<evidence type="ECO:0000313" key="4">
    <source>
        <dbReference type="RefSeq" id="XP_010259979.1"/>
    </source>
</evidence>
<sequence length="200" mass="21807">MAMLPSSSPPSSLQQFSKQFPAAFSPIVIFTARQQQSRPLLSFSTRAVDPETNASSDTTEEASAAAADDDDKFESRLAQVRYRYRSGTGKKAEVRKGKRSKKGSGGGVFLPPIPLKEPVSGRLKVDFGFSPYTERINGSLAALGLAALLLVELASGKSVINYHTPAIIFVQIYFVAAVSTLYIKYEKERISIWPQSPKKS</sequence>
<dbReference type="KEGG" id="nnu:104599230"/>
<organism evidence="3 4">
    <name type="scientific">Nelumbo nucifera</name>
    <name type="common">Sacred lotus</name>
    <dbReference type="NCBI Taxonomy" id="4432"/>
    <lineage>
        <taxon>Eukaryota</taxon>
        <taxon>Viridiplantae</taxon>
        <taxon>Streptophyta</taxon>
        <taxon>Embryophyta</taxon>
        <taxon>Tracheophyta</taxon>
        <taxon>Spermatophyta</taxon>
        <taxon>Magnoliopsida</taxon>
        <taxon>Proteales</taxon>
        <taxon>Nelumbonaceae</taxon>
        <taxon>Nelumbo</taxon>
    </lineage>
</organism>
<dbReference type="eggNOG" id="KOG0552">
    <property type="taxonomic scope" value="Eukaryota"/>
</dbReference>
<keyword evidence="3" id="KW-1185">Reference proteome</keyword>
<accession>A0A1U8A1D1</accession>
<feature type="transmembrane region" description="Helical" evidence="2">
    <location>
        <begin position="166"/>
        <end position="183"/>
    </location>
</feature>
<protein>
    <submittedName>
        <fullName evidence="4">Uncharacterized protein LOC104599230</fullName>
    </submittedName>
</protein>
<dbReference type="GO" id="GO:0009535">
    <property type="term" value="C:chloroplast thylakoid membrane"/>
    <property type="evidence" value="ECO:0000318"/>
    <property type="project" value="GO_Central"/>
</dbReference>
<dbReference type="FunCoup" id="A0A1U8A1D1">
    <property type="interactions" value="1638"/>
</dbReference>
<dbReference type="Proteomes" id="UP000189703">
    <property type="component" value="Unplaced"/>
</dbReference>
<reference evidence="4" key="1">
    <citation type="submission" date="2025-08" db="UniProtKB">
        <authorList>
            <consortium name="RefSeq"/>
        </authorList>
    </citation>
    <scope>IDENTIFICATION</scope>
</reference>
<feature type="compositionally biased region" description="Low complexity" evidence="1">
    <location>
        <begin position="51"/>
        <end position="66"/>
    </location>
</feature>
<keyword evidence="2" id="KW-1133">Transmembrane helix</keyword>
<name>A0A1U8A1D1_NELNU</name>
<dbReference type="RefSeq" id="XP_010259979.1">
    <property type="nucleotide sequence ID" value="XM_010261677.2"/>
</dbReference>
<proteinExistence type="predicted"/>
<dbReference type="STRING" id="4432.A0A1U8A1D1"/>
<dbReference type="GeneID" id="104599230"/>
<feature type="region of interest" description="Disordered" evidence="1">
    <location>
        <begin position="40"/>
        <end position="69"/>
    </location>
</feature>
<dbReference type="AlphaFoldDB" id="A0A1U8A1D1"/>
<evidence type="ECO:0000256" key="1">
    <source>
        <dbReference type="SAM" id="MobiDB-lite"/>
    </source>
</evidence>
<keyword evidence="2" id="KW-0472">Membrane</keyword>
<keyword evidence="2" id="KW-0812">Transmembrane</keyword>
<gene>
    <name evidence="4" type="primary">LOC104599230</name>
</gene>
<evidence type="ECO:0000313" key="3">
    <source>
        <dbReference type="Proteomes" id="UP000189703"/>
    </source>
</evidence>
<evidence type="ECO:0000256" key="2">
    <source>
        <dbReference type="SAM" id="Phobius"/>
    </source>
</evidence>
<dbReference type="OMA" id="HGRRCYR"/>
<dbReference type="OrthoDB" id="1934145at2759"/>